<reference evidence="3" key="1">
    <citation type="submission" date="2023-06" db="EMBL/GenBank/DDBJ databases">
        <title>Genome-scale phylogeny and comparative genomics of the fungal order Sordariales.</title>
        <authorList>
            <consortium name="Lawrence Berkeley National Laboratory"/>
            <person name="Hensen N."/>
            <person name="Bonometti L."/>
            <person name="Westerberg I."/>
            <person name="Brannstrom I.O."/>
            <person name="Guillou S."/>
            <person name="Cros-Aarteil S."/>
            <person name="Calhoun S."/>
            <person name="Haridas S."/>
            <person name="Kuo A."/>
            <person name="Mondo S."/>
            <person name="Pangilinan J."/>
            <person name="Riley R."/>
            <person name="LaButti K."/>
            <person name="Andreopoulos B."/>
            <person name="Lipzen A."/>
            <person name="Chen C."/>
            <person name="Yanf M."/>
            <person name="Daum C."/>
            <person name="Ng V."/>
            <person name="Clum A."/>
            <person name="Steindorff A."/>
            <person name="Ohm R."/>
            <person name="Martin F."/>
            <person name="Silar P."/>
            <person name="Natvig D."/>
            <person name="Lalanne C."/>
            <person name="Gautier V."/>
            <person name="Ament-velasquez S.L."/>
            <person name="Kruys A."/>
            <person name="Hutchinson M.I."/>
            <person name="Powell A.J."/>
            <person name="Barry K."/>
            <person name="Miller A.N."/>
            <person name="Grigoriev I.V."/>
            <person name="Debuchy R."/>
            <person name="Gladieux P."/>
            <person name="Thoren M.H."/>
            <person name="Johannesson H."/>
        </authorList>
    </citation>
    <scope>NUCLEOTIDE SEQUENCE</scope>
    <source>
        <strain evidence="3">SMH3187-1</strain>
    </source>
</reference>
<dbReference type="AlphaFoldDB" id="A0AA40EJW6"/>
<evidence type="ECO:0000313" key="3">
    <source>
        <dbReference type="EMBL" id="KAK0740659.1"/>
    </source>
</evidence>
<comment type="caution">
    <text evidence="3">The sequence shown here is derived from an EMBL/GenBank/DDBJ whole genome shotgun (WGS) entry which is preliminary data.</text>
</comment>
<feature type="compositionally biased region" description="Basic and acidic residues" evidence="1">
    <location>
        <begin position="53"/>
        <end position="62"/>
    </location>
</feature>
<dbReference type="InterPro" id="IPR054505">
    <property type="entry name" value="Myb_DNA-bind_8"/>
</dbReference>
<feature type="compositionally biased region" description="Basic and acidic residues" evidence="1">
    <location>
        <begin position="102"/>
        <end position="114"/>
    </location>
</feature>
<organism evidence="3 4">
    <name type="scientific">Schizothecium vesticola</name>
    <dbReference type="NCBI Taxonomy" id="314040"/>
    <lineage>
        <taxon>Eukaryota</taxon>
        <taxon>Fungi</taxon>
        <taxon>Dikarya</taxon>
        <taxon>Ascomycota</taxon>
        <taxon>Pezizomycotina</taxon>
        <taxon>Sordariomycetes</taxon>
        <taxon>Sordariomycetidae</taxon>
        <taxon>Sordariales</taxon>
        <taxon>Schizotheciaceae</taxon>
        <taxon>Schizothecium</taxon>
    </lineage>
</organism>
<evidence type="ECO:0000313" key="4">
    <source>
        <dbReference type="Proteomes" id="UP001172155"/>
    </source>
</evidence>
<keyword evidence="4" id="KW-1185">Reference proteome</keyword>
<accession>A0AA40EJW6</accession>
<feature type="domain" description="Myb-like DNA-binding" evidence="2">
    <location>
        <begin position="8"/>
        <end position="55"/>
    </location>
</feature>
<protein>
    <recommendedName>
        <fullName evidence="2">Myb-like DNA-binding domain-containing protein</fullName>
    </recommendedName>
</protein>
<evidence type="ECO:0000259" key="2">
    <source>
        <dbReference type="Pfam" id="PF22980"/>
    </source>
</evidence>
<sequence length="175" mass="18630">MAPINDAEAQFRFLISCIKHSVAGKVDFQAVATELEIVTKAAAAKRYERLLKAHDASPRKAPADGSAGEDTPTKKARAPRKRGAAKISKAEPADDEDEDVKDEYKDDFSESEMKTKKKKGKGIASDELNGESALGGDAMSMLSLREIPWAPGSAGAVAVRGSEGGVVEIVDKDEI</sequence>
<dbReference type="EMBL" id="JAUKUD010000006">
    <property type="protein sequence ID" value="KAK0740659.1"/>
    <property type="molecule type" value="Genomic_DNA"/>
</dbReference>
<dbReference type="Proteomes" id="UP001172155">
    <property type="component" value="Unassembled WGS sequence"/>
</dbReference>
<dbReference type="Pfam" id="PF22980">
    <property type="entry name" value="Myb_DNA-bind_8"/>
    <property type="match status" value="1"/>
</dbReference>
<feature type="region of interest" description="Disordered" evidence="1">
    <location>
        <begin position="53"/>
        <end position="132"/>
    </location>
</feature>
<gene>
    <name evidence="3" type="ORF">B0T18DRAFT_431931</name>
</gene>
<name>A0AA40EJW6_9PEZI</name>
<feature type="compositionally biased region" description="Basic residues" evidence="1">
    <location>
        <begin position="74"/>
        <end position="84"/>
    </location>
</feature>
<evidence type="ECO:0000256" key="1">
    <source>
        <dbReference type="SAM" id="MobiDB-lite"/>
    </source>
</evidence>
<proteinExistence type="predicted"/>